<accession>A0A1L3GRF2</accession>
<dbReference type="GO" id="GO:0006749">
    <property type="term" value="P:glutathione metabolic process"/>
    <property type="evidence" value="ECO:0007669"/>
    <property type="project" value="TreeGrafter"/>
</dbReference>
<proteinExistence type="predicted"/>
<organism evidence="2 3">
    <name type="scientific">Syntrophotalea acetylenivorans</name>
    <dbReference type="NCBI Taxonomy" id="1842532"/>
    <lineage>
        <taxon>Bacteria</taxon>
        <taxon>Pseudomonadati</taxon>
        <taxon>Thermodesulfobacteriota</taxon>
        <taxon>Desulfuromonadia</taxon>
        <taxon>Desulfuromonadales</taxon>
        <taxon>Syntrophotaleaceae</taxon>
        <taxon>Syntrophotalea</taxon>
    </lineage>
</organism>
<dbReference type="PANTHER" id="PTHR43084:SF1">
    <property type="entry name" value="PERSULFIDE DIOXYGENASE ETHE1, MITOCHONDRIAL"/>
    <property type="match status" value="1"/>
</dbReference>
<dbReference type="PANTHER" id="PTHR43084">
    <property type="entry name" value="PERSULFIDE DIOXYGENASE ETHE1"/>
    <property type="match status" value="1"/>
</dbReference>
<dbReference type="InterPro" id="IPR051682">
    <property type="entry name" value="Mito_Persulfide_Diox"/>
</dbReference>
<gene>
    <name evidence="2" type="ORF">A7E78_12120</name>
</gene>
<dbReference type="STRING" id="1842532.A7E78_12120"/>
<dbReference type="InterPro" id="IPR001279">
    <property type="entry name" value="Metallo-B-lactamas"/>
</dbReference>
<dbReference type="Pfam" id="PF00753">
    <property type="entry name" value="Lactamase_B"/>
    <property type="match status" value="1"/>
</dbReference>
<protein>
    <recommendedName>
        <fullName evidence="1">Metallo-beta-lactamase domain-containing protein</fullName>
    </recommendedName>
</protein>
<sequence length="208" mass="22382">MVTKTGLEVVQIPAGKMKNFSYLIYCPNSGEALAVDPSFGAKALLAEVEERKVNLQLVLNTHGHNDHLAGNEEVLAATGARLAAHPLAVAEADLLLDEGMTVTLGDTAIEILFTPGHHPGHVCLHLPGALITGDVLFVTRVGRADLAGSDPAALYHSLRRLAGFPGETLVYPGHDYGPKPVSTIAYERQHNPFMRCEDLESFLRLRMG</sequence>
<keyword evidence="3" id="KW-1185">Reference proteome</keyword>
<dbReference type="SMART" id="SM00849">
    <property type="entry name" value="Lactamase_B"/>
    <property type="match status" value="1"/>
</dbReference>
<evidence type="ECO:0000259" key="1">
    <source>
        <dbReference type="SMART" id="SM00849"/>
    </source>
</evidence>
<dbReference type="RefSeq" id="WP_072284548.1">
    <property type="nucleotide sequence ID" value="NZ_CP015519.1"/>
</dbReference>
<name>A0A1L3GRF2_9BACT</name>
<reference evidence="2 3" key="1">
    <citation type="journal article" date="2017" name="Genome Announc.">
        <title>Complete Genome Sequences of Two Acetylene-Fermenting Pelobacter acetylenicus Strains.</title>
        <authorList>
            <person name="Sutton J.M."/>
            <person name="Baesman S.M."/>
            <person name="Fierst J.L."/>
            <person name="Poret-Peterson A.T."/>
            <person name="Oremland R.S."/>
            <person name="Dunlap D.S."/>
            <person name="Akob D.M."/>
        </authorList>
    </citation>
    <scope>NUCLEOTIDE SEQUENCE [LARGE SCALE GENOMIC DNA]</scope>
    <source>
        <strain evidence="2 3">SFB93</strain>
    </source>
</reference>
<evidence type="ECO:0000313" key="3">
    <source>
        <dbReference type="Proteomes" id="UP000182517"/>
    </source>
</evidence>
<dbReference type="AlphaFoldDB" id="A0A1L3GRF2"/>
<dbReference type="GO" id="GO:0050313">
    <property type="term" value="F:sulfur dioxygenase activity"/>
    <property type="evidence" value="ECO:0007669"/>
    <property type="project" value="TreeGrafter"/>
</dbReference>
<dbReference type="EMBL" id="CP015519">
    <property type="protein sequence ID" value="APG28521.1"/>
    <property type="molecule type" value="Genomic_DNA"/>
</dbReference>
<dbReference type="Gene3D" id="3.60.15.10">
    <property type="entry name" value="Ribonuclease Z/Hydroxyacylglutathione hydrolase-like"/>
    <property type="match status" value="1"/>
</dbReference>
<dbReference type="SUPFAM" id="SSF56281">
    <property type="entry name" value="Metallo-hydrolase/oxidoreductase"/>
    <property type="match status" value="1"/>
</dbReference>
<feature type="domain" description="Metallo-beta-lactamase" evidence="1">
    <location>
        <begin position="18"/>
        <end position="174"/>
    </location>
</feature>
<dbReference type="KEGG" id="pef:A7E78_12120"/>
<dbReference type="OrthoDB" id="9802991at2"/>
<dbReference type="InterPro" id="IPR036866">
    <property type="entry name" value="RibonucZ/Hydroxyglut_hydro"/>
</dbReference>
<dbReference type="Proteomes" id="UP000182517">
    <property type="component" value="Chromosome"/>
</dbReference>
<evidence type="ECO:0000313" key="2">
    <source>
        <dbReference type="EMBL" id="APG28521.1"/>
    </source>
</evidence>
<dbReference type="GO" id="GO:0070813">
    <property type="term" value="P:hydrogen sulfide metabolic process"/>
    <property type="evidence" value="ECO:0007669"/>
    <property type="project" value="TreeGrafter"/>
</dbReference>